<keyword evidence="2" id="KW-0732">Signal</keyword>
<dbReference type="AlphaFoldDB" id="A0A423PHR1"/>
<evidence type="ECO:0000256" key="1">
    <source>
        <dbReference type="SAM" id="MobiDB-lite"/>
    </source>
</evidence>
<accession>A0A423PHR1</accession>
<gene>
    <name evidence="3" type="ORF">SAHL_14850</name>
</gene>
<proteinExistence type="predicted"/>
<name>A0A423PHR1_9GAMM</name>
<sequence>MRNSNLTRTVHAAAIAGLIGFSSLGFAQSEALSELGDRANANQATAAQSAPEYPQAQELATALDEYNRQDTEDRIPGHRLDDSHAAPEVTQVARELSSEIEAYNASASEGLVPSTSMPADDGGRGPTPDAQELAAELTRYNASGGSLSAVRF</sequence>
<dbReference type="RefSeq" id="WP_123592188.1">
    <property type="nucleotide sequence ID" value="NZ_AYKF01000120.1"/>
</dbReference>
<feature type="compositionally biased region" description="Basic and acidic residues" evidence="1">
    <location>
        <begin position="66"/>
        <end position="85"/>
    </location>
</feature>
<dbReference type="Proteomes" id="UP000285123">
    <property type="component" value="Unassembled WGS sequence"/>
</dbReference>
<evidence type="ECO:0000256" key="2">
    <source>
        <dbReference type="SAM" id="SignalP"/>
    </source>
</evidence>
<dbReference type="EMBL" id="AYKF01000120">
    <property type="protein sequence ID" value="ROO25178.1"/>
    <property type="molecule type" value="Genomic_DNA"/>
</dbReference>
<feature type="signal peptide" evidence="2">
    <location>
        <begin position="1"/>
        <end position="27"/>
    </location>
</feature>
<reference evidence="3 4" key="1">
    <citation type="submission" date="2013-10" db="EMBL/GenBank/DDBJ databases">
        <title>Salinisphaera halophila YIM 95161 Genome Sequencing.</title>
        <authorList>
            <person name="Lai Q."/>
            <person name="Li C."/>
            <person name="Shao Z."/>
        </authorList>
    </citation>
    <scope>NUCLEOTIDE SEQUENCE [LARGE SCALE GENOMIC DNA]</scope>
    <source>
        <strain evidence="3 4">YIM 95161</strain>
    </source>
</reference>
<evidence type="ECO:0000313" key="3">
    <source>
        <dbReference type="EMBL" id="ROO25178.1"/>
    </source>
</evidence>
<protein>
    <recommendedName>
        <fullName evidence="5">DUF4148 domain-containing protein</fullName>
    </recommendedName>
</protein>
<feature type="region of interest" description="Disordered" evidence="1">
    <location>
        <begin position="104"/>
        <end position="132"/>
    </location>
</feature>
<feature type="region of interest" description="Disordered" evidence="1">
    <location>
        <begin position="66"/>
        <end position="86"/>
    </location>
</feature>
<feature type="chain" id="PRO_5019197379" description="DUF4148 domain-containing protein" evidence="2">
    <location>
        <begin position="28"/>
        <end position="152"/>
    </location>
</feature>
<dbReference type="OrthoDB" id="9965595at2"/>
<evidence type="ECO:0008006" key="5">
    <source>
        <dbReference type="Google" id="ProtNLM"/>
    </source>
</evidence>
<comment type="caution">
    <text evidence="3">The sequence shown here is derived from an EMBL/GenBank/DDBJ whole genome shotgun (WGS) entry which is preliminary data.</text>
</comment>
<evidence type="ECO:0000313" key="4">
    <source>
        <dbReference type="Proteomes" id="UP000285123"/>
    </source>
</evidence>
<organism evidence="3 4">
    <name type="scientific">Salinisphaera orenii YIM 95161</name>
    <dbReference type="NCBI Taxonomy" id="1051139"/>
    <lineage>
        <taxon>Bacteria</taxon>
        <taxon>Pseudomonadati</taxon>
        <taxon>Pseudomonadota</taxon>
        <taxon>Gammaproteobacteria</taxon>
        <taxon>Salinisphaerales</taxon>
        <taxon>Salinisphaeraceae</taxon>
        <taxon>Salinisphaera</taxon>
    </lineage>
</organism>